<dbReference type="PANTHER" id="PTHR45458:SF1">
    <property type="entry name" value="SHORT CHAIN DEHYDROGENASE"/>
    <property type="match status" value="1"/>
</dbReference>
<dbReference type="PRINTS" id="PR00081">
    <property type="entry name" value="GDHRDH"/>
</dbReference>
<organism evidence="1 2">
    <name type="scientific">Seinonella peptonophila</name>
    <dbReference type="NCBI Taxonomy" id="112248"/>
    <lineage>
        <taxon>Bacteria</taxon>
        <taxon>Bacillati</taxon>
        <taxon>Bacillota</taxon>
        <taxon>Bacilli</taxon>
        <taxon>Bacillales</taxon>
        <taxon>Thermoactinomycetaceae</taxon>
        <taxon>Seinonella</taxon>
    </lineage>
</organism>
<evidence type="ECO:0000313" key="1">
    <source>
        <dbReference type="EMBL" id="SHF26143.1"/>
    </source>
</evidence>
<dbReference type="InterPro" id="IPR052184">
    <property type="entry name" value="SDR_enzymes"/>
</dbReference>
<dbReference type="STRING" id="112248.SAMN05444392_11259"/>
<protein>
    <submittedName>
        <fullName evidence="1">NAD(P)-dependent dehydrogenase, short-chain alcohol dehydrogenase family</fullName>
    </submittedName>
</protein>
<name>A0A1M5A763_9BACL</name>
<reference evidence="1 2" key="1">
    <citation type="submission" date="2016-11" db="EMBL/GenBank/DDBJ databases">
        <authorList>
            <person name="Jaros S."/>
            <person name="Januszkiewicz K."/>
            <person name="Wedrychowicz H."/>
        </authorList>
    </citation>
    <scope>NUCLEOTIDE SEQUENCE [LARGE SCALE GENOMIC DNA]</scope>
    <source>
        <strain evidence="1 2">DSM 44666</strain>
    </source>
</reference>
<dbReference type="Pfam" id="PF00106">
    <property type="entry name" value="adh_short"/>
    <property type="match status" value="1"/>
</dbReference>
<accession>A0A1M5A763</accession>
<dbReference type="Proteomes" id="UP000184476">
    <property type="component" value="Unassembled WGS sequence"/>
</dbReference>
<dbReference type="EMBL" id="FQVL01000012">
    <property type="protein sequence ID" value="SHF26143.1"/>
    <property type="molecule type" value="Genomic_DNA"/>
</dbReference>
<sequence>MNHVMITGANRGLGYELLKVFYNAGDFVYAIVRDSQSAERLKDKFGQRVVPVIADIGLDQSEQIVKAALSKVTDRLDILINNAGQSSGKVPKIRDLETEEVAQLFNVHCLGVVRMVKATLDLLHQSTLPRIINISSRLGSMQMMVEQEFAHLKTSYSYQIAKAAQNMLSICLGEELYKKGISVYAVHPGKLKTAGAAIDADIEAEEGAANIYHWLNEMKRPARTQFIQPQVSVLKW</sequence>
<evidence type="ECO:0000313" key="2">
    <source>
        <dbReference type="Proteomes" id="UP000184476"/>
    </source>
</evidence>
<dbReference type="InterPro" id="IPR002347">
    <property type="entry name" value="SDR_fam"/>
</dbReference>
<dbReference type="SUPFAM" id="SSF51735">
    <property type="entry name" value="NAD(P)-binding Rossmann-fold domains"/>
    <property type="match status" value="1"/>
</dbReference>
<dbReference type="AlphaFoldDB" id="A0A1M5A763"/>
<dbReference type="InterPro" id="IPR036291">
    <property type="entry name" value="NAD(P)-bd_dom_sf"/>
</dbReference>
<keyword evidence="2" id="KW-1185">Reference proteome</keyword>
<dbReference type="Gene3D" id="3.40.50.720">
    <property type="entry name" value="NAD(P)-binding Rossmann-like Domain"/>
    <property type="match status" value="1"/>
</dbReference>
<dbReference type="PANTHER" id="PTHR45458">
    <property type="entry name" value="SHORT-CHAIN DEHYDROGENASE/REDUCTASE SDR"/>
    <property type="match status" value="1"/>
</dbReference>
<dbReference type="RefSeq" id="WP_073156718.1">
    <property type="nucleotide sequence ID" value="NZ_FQVL01000012.1"/>
</dbReference>
<dbReference type="GO" id="GO:0016616">
    <property type="term" value="F:oxidoreductase activity, acting on the CH-OH group of donors, NAD or NADP as acceptor"/>
    <property type="evidence" value="ECO:0007669"/>
    <property type="project" value="TreeGrafter"/>
</dbReference>
<proteinExistence type="predicted"/>
<gene>
    <name evidence="1" type="ORF">SAMN05444392_11259</name>
</gene>